<feature type="region of interest" description="Disordered" evidence="1">
    <location>
        <begin position="1"/>
        <end position="21"/>
    </location>
</feature>
<accession>A0A1T4XZ85</accession>
<organism evidence="2 3">
    <name type="scientific">Prosthecobacter debontii</name>
    <dbReference type="NCBI Taxonomy" id="48467"/>
    <lineage>
        <taxon>Bacteria</taxon>
        <taxon>Pseudomonadati</taxon>
        <taxon>Verrucomicrobiota</taxon>
        <taxon>Verrucomicrobiia</taxon>
        <taxon>Verrucomicrobiales</taxon>
        <taxon>Verrucomicrobiaceae</taxon>
        <taxon>Prosthecobacter</taxon>
    </lineage>
</organism>
<feature type="region of interest" description="Disordered" evidence="1">
    <location>
        <begin position="439"/>
        <end position="524"/>
    </location>
</feature>
<sequence>MSIKDRQKNNESTGSSQEDLCHTSVDFIQFPKYLPSAPNRVPRTLDKRLPCPRIMANDTTSSSSSSAPEPEAPARVQTMAEIQALIDQAQARHWGPPSFAPDPTATAPRRFLLVPFTEAEIQTDAALQNILRGATEDTGLRKLALQLYAQDPGPSPNWSEDDLVKRFNALTAEEKQSLVADAAAKIPLRLPYPPQDYGQPPPGPQDIVFVLGHGRTDSAQISCGSSQIDAQTLLNRMRGDGLVPADTGRIKLISCGGDHTLHPDFIAQCQANNVYGQSMVTAYGMKDQDSQIWHNNSPLAHLDKGLRSVDGPPPPSHEMSRLEEKLKASAITMKFYQDHAQKSSEALGITAESLWMHVETLHNLKQDFLSKPGTDAANIKQLDDLIREANTQLKAAAEMRFQDDAGRKKLRINLWDQQEEWRKSLAGLGFANSQKINATHKTQARPADTAASVSPGHLTGGSSSSSATPEADADIAAPKEKKRLSVKDVLVSGAVRPPIQIGSHRLPPAPLQKDPTPPSSPRLR</sequence>
<feature type="compositionally biased region" description="Basic and acidic residues" evidence="1">
    <location>
        <begin position="477"/>
        <end position="486"/>
    </location>
</feature>
<gene>
    <name evidence="2" type="ORF">SAMN02745166_02226</name>
</gene>
<reference evidence="3" key="1">
    <citation type="submission" date="2017-02" db="EMBL/GenBank/DDBJ databases">
        <authorList>
            <person name="Varghese N."/>
            <person name="Submissions S."/>
        </authorList>
    </citation>
    <scope>NUCLEOTIDE SEQUENCE [LARGE SCALE GENOMIC DNA]</scope>
    <source>
        <strain evidence="3">ATCC 700200</strain>
    </source>
</reference>
<feature type="region of interest" description="Disordered" evidence="1">
    <location>
        <begin position="50"/>
        <end position="75"/>
    </location>
</feature>
<protein>
    <submittedName>
        <fullName evidence="2">Uncharacterized protein</fullName>
    </submittedName>
</protein>
<dbReference type="EMBL" id="FUYE01000006">
    <property type="protein sequence ID" value="SKA94872.1"/>
    <property type="molecule type" value="Genomic_DNA"/>
</dbReference>
<proteinExistence type="predicted"/>
<name>A0A1T4XZ85_9BACT</name>
<evidence type="ECO:0000313" key="3">
    <source>
        <dbReference type="Proteomes" id="UP000190774"/>
    </source>
</evidence>
<dbReference type="AlphaFoldDB" id="A0A1T4XZ85"/>
<evidence type="ECO:0000313" key="2">
    <source>
        <dbReference type="EMBL" id="SKA94872.1"/>
    </source>
</evidence>
<feature type="compositionally biased region" description="Pro residues" evidence="1">
    <location>
        <begin position="507"/>
        <end position="524"/>
    </location>
</feature>
<dbReference type="Proteomes" id="UP000190774">
    <property type="component" value="Unassembled WGS sequence"/>
</dbReference>
<keyword evidence="3" id="KW-1185">Reference proteome</keyword>
<evidence type="ECO:0000256" key="1">
    <source>
        <dbReference type="SAM" id="MobiDB-lite"/>
    </source>
</evidence>